<organism evidence="1 2">
    <name type="scientific">Pseudoloma neurophilia</name>
    <dbReference type="NCBI Taxonomy" id="146866"/>
    <lineage>
        <taxon>Eukaryota</taxon>
        <taxon>Fungi</taxon>
        <taxon>Fungi incertae sedis</taxon>
        <taxon>Microsporidia</taxon>
        <taxon>Pseudoloma</taxon>
    </lineage>
</organism>
<dbReference type="VEuPathDB" id="MicrosporidiaDB:M153_263000412"/>
<gene>
    <name evidence="1" type="ORF">M153_263000412</name>
</gene>
<protein>
    <submittedName>
        <fullName evidence="1">Uncharacterized protein</fullName>
    </submittedName>
</protein>
<dbReference type="EMBL" id="LGUB01000076">
    <property type="protein sequence ID" value="KRH94426.1"/>
    <property type="molecule type" value="Genomic_DNA"/>
</dbReference>
<reference evidence="1 2" key="1">
    <citation type="submission" date="2015-07" db="EMBL/GenBank/DDBJ databases">
        <title>The genome of Pseudoloma neurophilia, a relevant intracellular parasite of the zebrafish.</title>
        <authorList>
            <person name="Ndikumana S."/>
            <person name="Pelin A."/>
            <person name="Sanders J."/>
            <person name="Corradi N."/>
        </authorList>
    </citation>
    <scope>NUCLEOTIDE SEQUENCE [LARGE SCALE GENOMIC DNA]</scope>
    <source>
        <strain evidence="1 2">MK1</strain>
    </source>
</reference>
<name>A0A0R0LZ13_9MICR</name>
<accession>A0A0R0LZ13</accession>
<evidence type="ECO:0000313" key="2">
    <source>
        <dbReference type="Proteomes" id="UP000051530"/>
    </source>
</evidence>
<sequence>MINFANIRIVCSEELKIIVKNLLGFKTKIYIQEFQFFCILGVNELIFDNFRISIEKYGEFFILKCTECNLISQMFKCICENSNKITILVEVKQTKNTLPFHLGYKIENKLSKFRVKNSNTKFRVKNSNTKFRVKNSN</sequence>
<feature type="non-terminal residue" evidence="1">
    <location>
        <position position="137"/>
    </location>
</feature>
<dbReference type="Proteomes" id="UP000051530">
    <property type="component" value="Unassembled WGS sequence"/>
</dbReference>
<dbReference type="AlphaFoldDB" id="A0A0R0LZ13"/>
<comment type="caution">
    <text evidence="1">The sequence shown here is derived from an EMBL/GenBank/DDBJ whole genome shotgun (WGS) entry which is preliminary data.</text>
</comment>
<proteinExistence type="predicted"/>
<keyword evidence="2" id="KW-1185">Reference proteome</keyword>
<evidence type="ECO:0000313" key="1">
    <source>
        <dbReference type="EMBL" id="KRH94426.1"/>
    </source>
</evidence>